<evidence type="ECO:0000313" key="1">
    <source>
        <dbReference type="EMBL" id="MFC5288407.1"/>
    </source>
</evidence>
<evidence type="ECO:0008006" key="3">
    <source>
        <dbReference type="Google" id="ProtNLM"/>
    </source>
</evidence>
<dbReference type="Proteomes" id="UP001596157">
    <property type="component" value="Unassembled WGS sequence"/>
</dbReference>
<reference evidence="2" key="1">
    <citation type="journal article" date="2019" name="Int. J. Syst. Evol. Microbiol.">
        <title>The Global Catalogue of Microorganisms (GCM) 10K type strain sequencing project: providing services to taxonomists for standard genome sequencing and annotation.</title>
        <authorList>
            <consortium name="The Broad Institute Genomics Platform"/>
            <consortium name="The Broad Institute Genome Sequencing Center for Infectious Disease"/>
            <person name="Wu L."/>
            <person name="Ma J."/>
        </authorList>
    </citation>
    <scope>NUCLEOTIDE SEQUENCE [LARGE SCALE GENOMIC DNA]</scope>
    <source>
        <strain evidence="2">CCUG 59778</strain>
    </source>
</reference>
<organism evidence="1 2">
    <name type="scientific">Actinokineospora guangxiensis</name>
    <dbReference type="NCBI Taxonomy" id="1490288"/>
    <lineage>
        <taxon>Bacteria</taxon>
        <taxon>Bacillati</taxon>
        <taxon>Actinomycetota</taxon>
        <taxon>Actinomycetes</taxon>
        <taxon>Pseudonocardiales</taxon>
        <taxon>Pseudonocardiaceae</taxon>
        <taxon>Actinokineospora</taxon>
    </lineage>
</organism>
<protein>
    <recommendedName>
        <fullName evidence="3">ADP-heptose:LPS heptosyltransferase</fullName>
    </recommendedName>
</protein>
<dbReference type="EMBL" id="JBHSKF010000006">
    <property type="protein sequence ID" value="MFC5288407.1"/>
    <property type="molecule type" value="Genomic_DNA"/>
</dbReference>
<dbReference type="RefSeq" id="WP_378248257.1">
    <property type="nucleotide sequence ID" value="NZ_JBHSKF010000006.1"/>
</dbReference>
<proteinExistence type="predicted"/>
<sequence length="363" mass="38736">MGDSLLVNFVYCHPVGHAVEALHYAFGYHRADPGRRIGVVLNAATAHELARRCPWVDEVYTVQVDAFTSTRFDLSSIPAGWDFVVDDVRGHLPDQRALFPGLAAYYDAAGAYFAGARGVTGGPRPEYARGQHLRIPVEPAVVAGGPWVAVLPGGSAQRSLYPSVRSWRMVMDGLREHIPGVRLLLVGKLVGDGRTATTYSAAEMAELAGCVDDLAVDVPLVAQLERVAACGALVSPHSGFGMAALAVGTPWLVLGGNKWAEYFFNGVPFHTVLPDVARFPCYTGMGPDPALVQDDGPRAPSMSRERVAADLGEIVERTAALVAGRVDYGQALVEHARARAALDPGNPLMTWSLDDTLARALTA</sequence>
<comment type="caution">
    <text evidence="1">The sequence shown here is derived from an EMBL/GenBank/DDBJ whole genome shotgun (WGS) entry which is preliminary data.</text>
</comment>
<accession>A0ABW0ELV5</accession>
<name>A0ABW0ELV5_9PSEU</name>
<gene>
    <name evidence="1" type="ORF">ACFPM7_15200</name>
</gene>
<keyword evidence="2" id="KW-1185">Reference proteome</keyword>
<evidence type="ECO:0000313" key="2">
    <source>
        <dbReference type="Proteomes" id="UP001596157"/>
    </source>
</evidence>
<dbReference type="Gene3D" id="3.40.50.2000">
    <property type="entry name" value="Glycogen Phosphorylase B"/>
    <property type="match status" value="1"/>
</dbReference>
<dbReference type="SUPFAM" id="SSF53756">
    <property type="entry name" value="UDP-Glycosyltransferase/glycogen phosphorylase"/>
    <property type="match status" value="1"/>
</dbReference>